<reference evidence="3 4" key="1">
    <citation type="journal article" date="2011" name="ISME J.">
        <title>Community ecology of hot spring cyanobacterial mats: predominant populations and their functional potential.</title>
        <authorList>
            <person name="Klatt C.G."/>
            <person name="Wood J.M."/>
            <person name="Rusch D.B."/>
            <person name="Bateson M.M."/>
            <person name="Hamamura N."/>
            <person name="Heidelberg J.F."/>
            <person name="Grossman A.R."/>
            <person name="Bhaya D."/>
            <person name="Cohan F.M."/>
            <person name="Kuhl M."/>
            <person name="Bryant D.A."/>
            <person name="Ward D.M."/>
        </authorList>
    </citation>
    <scope>NUCLEOTIDE SEQUENCE [LARGE SCALE GENOMIC DNA]</scope>
    <source>
        <strain evidence="3">OS</strain>
    </source>
</reference>
<feature type="transmembrane region" description="Helical" evidence="1">
    <location>
        <begin position="7"/>
        <end position="27"/>
    </location>
</feature>
<sequence>MGTVIGISIIVLWLSHLIYLFSSSLSWTTPESYLHLAVQGYLTTGLFITAHDAMHGSVSRVRWLNHAIGYVACWLFGAMSYRRLLKNHRLHHAAPTTDSDPDFYVASQNFWRWLGAFLWRYATVPQILTMAALYNVFERVFFVPESRIWLFWMLPCFWGMLQLFYFGTYQPHKPPFTAEMQPHAARTLKKNHLWAMLSCYFFGYHWEHHHSPTTPWWQLWAIKEAHSKHINSP</sequence>
<keyword evidence="1" id="KW-0812">Transmembrane</keyword>
<feature type="domain" description="Fatty acid desaturase" evidence="2">
    <location>
        <begin position="148"/>
        <end position="225"/>
    </location>
</feature>
<dbReference type="Pfam" id="PF00487">
    <property type="entry name" value="FA_desaturase"/>
    <property type="match status" value="2"/>
</dbReference>
<comment type="caution">
    <text evidence="3">The sequence shown here is derived from an EMBL/GenBank/DDBJ whole genome shotgun (WGS) entry which is preliminary data.</text>
</comment>
<feature type="transmembrane region" description="Helical" evidence="1">
    <location>
        <begin position="63"/>
        <end position="81"/>
    </location>
</feature>
<accession>A0A395LYM6</accession>
<feature type="transmembrane region" description="Helical" evidence="1">
    <location>
        <begin position="33"/>
        <end position="51"/>
    </location>
</feature>
<keyword evidence="1" id="KW-1133">Transmembrane helix</keyword>
<dbReference type="GO" id="GO:0006629">
    <property type="term" value="P:lipid metabolic process"/>
    <property type="evidence" value="ECO:0007669"/>
    <property type="project" value="InterPro"/>
</dbReference>
<dbReference type="EMBL" id="PHFL01000079">
    <property type="protein sequence ID" value="RFM22734.1"/>
    <property type="molecule type" value="Genomic_DNA"/>
</dbReference>
<name>A0A395LYM6_9BACT</name>
<dbReference type="AlphaFoldDB" id="A0A395LYM6"/>
<keyword evidence="1" id="KW-0472">Membrane</keyword>
<proteinExistence type="predicted"/>
<feature type="transmembrane region" description="Helical" evidence="1">
    <location>
        <begin position="149"/>
        <end position="167"/>
    </location>
</feature>
<gene>
    <name evidence="3" type="ORF">D0433_14720</name>
</gene>
<protein>
    <submittedName>
        <fullName evidence="3">Fatty acid desaturase</fullName>
    </submittedName>
</protein>
<dbReference type="InterPro" id="IPR005804">
    <property type="entry name" value="FA_desaturase_dom"/>
</dbReference>
<evidence type="ECO:0000313" key="3">
    <source>
        <dbReference type="EMBL" id="RFM22734.1"/>
    </source>
</evidence>
<evidence type="ECO:0000259" key="2">
    <source>
        <dbReference type="Pfam" id="PF00487"/>
    </source>
</evidence>
<evidence type="ECO:0000313" key="4">
    <source>
        <dbReference type="Proteomes" id="UP000266389"/>
    </source>
</evidence>
<dbReference type="Proteomes" id="UP000266389">
    <property type="component" value="Unassembled WGS sequence"/>
</dbReference>
<organism evidence="3 4">
    <name type="scientific">Candidatus Thermochlorobacter aerophilus</name>
    <dbReference type="NCBI Taxonomy" id="1868324"/>
    <lineage>
        <taxon>Bacteria</taxon>
        <taxon>Pseudomonadati</taxon>
        <taxon>Chlorobiota</taxon>
        <taxon>Chlorobiia</taxon>
        <taxon>Chlorobiales</taxon>
        <taxon>Candidatus Thermochlorobacteriaceae</taxon>
        <taxon>Candidatus Thermochlorobacter</taxon>
    </lineage>
</organism>
<feature type="transmembrane region" description="Helical" evidence="1">
    <location>
        <begin position="118"/>
        <end position="137"/>
    </location>
</feature>
<evidence type="ECO:0000256" key="1">
    <source>
        <dbReference type="SAM" id="Phobius"/>
    </source>
</evidence>
<feature type="domain" description="Fatty acid desaturase" evidence="2">
    <location>
        <begin position="37"/>
        <end position="131"/>
    </location>
</feature>